<sequence length="322" mass="35791">MDYTGVKGAVGGATERVTNGRGRELKVVSIQVLPCGTFVDKEHHAVPNKVAIQQAKIDNIAVVNNTEGIVVDRDATYADVVDLLNDLIPLPFAYFSRVETEQEGFEPVWYLLTPVKGRLVVVPSDNGSLGPDGAALDFNKGNSTTGFRNSRIFIASRDPVPIELLREWAPSTSPTYKQHDIDEGKWRRLIQIDYFSLPIEEVEEASADSDVEQYIPTRKNKRRLSSSREVAVGAESGSDNERPHKKRKASSKTWTRSPEVSDDDFIDLTLDNASNTRSTPDFLRKPPRSPPPREDPASPGRSEIHLDATLGNPYDKNAKFEF</sequence>
<name>A0AAV9ZTM8_9AGAR</name>
<reference evidence="2 3" key="1">
    <citation type="journal article" date="2024" name="J Genomics">
        <title>Draft genome sequencing and assembly of Favolaschia claudopus CIRM-BRFM 2984 isolated from oak limbs.</title>
        <authorList>
            <person name="Navarro D."/>
            <person name="Drula E."/>
            <person name="Chaduli D."/>
            <person name="Cazenave R."/>
            <person name="Ahrendt S."/>
            <person name="Wang J."/>
            <person name="Lipzen A."/>
            <person name="Daum C."/>
            <person name="Barry K."/>
            <person name="Grigoriev I.V."/>
            <person name="Favel A."/>
            <person name="Rosso M.N."/>
            <person name="Martin F."/>
        </authorList>
    </citation>
    <scope>NUCLEOTIDE SEQUENCE [LARGE SCALE GENOMIC DNA]</scope>
    <source>
        <strain evidence="2 3">CIRM-BRFM 2984</strain>
    </source>
</reference>
<protein>
    <submittedName>
        <fullName evidence="2">Uncharacterized protein</fullName>
    </submittedName>
</protein>
<organism evidence="2 3">
    <name type="scientific">Favolaschia claudopus</name>
    <dbReference type="NCBI Taxonomy" id="2862362"/>
    <lineage>
        <taxon>Eukaryota</taxon>
        <taxon>Fungi</taxon>
        <taxon>Dikarya</taxon>
        <taxon>Basidiomycota</taxon>
        <taxon>Agaricomycotina</taxon>
        <taxon>Agaricomycetes</taxon>
        <taxon>Agaricomycetidae</taxon>
        <taxon>Agaricales</taxon>
        <taxon>Marasmiineae</taxon>
        <taxon>Mycenaceae</taxon>
        <taxon>Favolaschia</taxon>
    </lineage>
</organism>
<gene>
    <name evidence="2" type="ORF">R3P38DRAFT_2802798</name>
</gene>
<accession>A0AAV9ZTM8</accession>
<evidence type="ECO:0000313" key="3">
    <source>
        <dbReference type="Proteomes" id="UP001362999"/>
    </source>
</evidence>
<comment type="caution">
    <text evidence="2">The sequence shown here is derived from an EMBL/GenBank/DDBJ whole genome shotgun (WGS) entry which is preliminary data.</text>
</comment>
<evidence type="ECO:0000313" key="2">
    <source>
        <dbReference type="EMBL" id="KAK6992314.1"/>
    </source>
</evidence>
<keyword evidence="3" id="KW-1185">Reference proteome</keyword>
<evidence type="ECO:0000256" key="1">
    <source>
        <dbReference type="SAM" id="MobiDB-lite"/>
    </source>
</evidence>
<dbReference type="AlphaFoldDB" id="A0AAV9ZTM8"/>
<proteinExistence type="predicted"/>
<dbReference type="Proteomes" id="UP001362999">
    <property type="component" value="Unassembled WGS sequence"/>
</dbReference>
<feature type="region of interest" description="Disordered" evidence="1">
    <location>
        <begin position="218"/>
        <end position="322"/>
    </location>
</feature>
<feature type="compositionally biased region" description="Basic and acidic residues" evidence="1">
    <location>
        <begin position="291"/>
        <end position="306"/>
    </location>
</feature>
<dbReference type="EMBL" id="JAWWNJ010000111">
    <property type="protein sequence ID" value="KAK6992314.1"/>
    <property type="molecule type" value="Genomic_DNA"/>
</dbReference>